<sequence length="105" mass="12229">MNMSSSLHNLTNHVLDSCNGFMKGFDGKTIRLVQYMYHLYPLLCIASKWLWGFPTWDTHSSRQLAELCFSFFHGHSSSRTHHVLNPLHYFDTSKKSRVDYISCKA</sequence>
<reference evidence="1" key="1">
    <citation type="submission" date="2015-12" db="EMBL/GenBank/DDBJ databases">
        <title>Gene expression during late stages of embryo sac development: a critical building block for successful pollen-pistil interactions.</title>
        <authorList>
            <person name="Liu Y."/>
            <person name="Joly V."/>
            <person name="Sabar M."/>
            <person name="Matton D.P."/>
        </authorList>
    </citation>
    <scope>NUCLEOTIDE SEQUENCE</scope>
</reference>
<dbReference type="AlphaFoldDB" id="A0A0V0HGU6"/>
<proteinExistence type="predicted"/>
<protein>
    <submittedName>
        <fullName evidence="1">Putative ovule protein</fullName>
    </submittedName>
</protein>
<accession>A0A0V0HGU6</accession>
<evidence type="ECO:0000313" key="1">
    <source>
        <dbReference type="EMBL" id="JAP19460.1"/>
    </source>
</evidence>
<organism evidence="1">
    <name type="scientific">Solanum chacoense</name>
    <name type="common">Chaco potato</name>
    <dbReference type="NCBI Taxonomy" id="4108"/>
    <lineage>
        <taxon>Eukaryota</taxon>
        <taxon>Viridiplantae</taxon>
        <taxon>Streptophyta</taxon>
        <taxon>Embryophyta</taxon>
        <taxon>Tracheophyta</taxon>
        <taxon>Spermatophyta</taxon>
        <taxon>Magnoliopsida</taxon>
        <taxon>eudicotyledons</taxon>
        <taxon>Gunneridae</taxon>
        <taxon>Pentapetalae</taxon>
        <taxon>asterids</taxon>
        <taxon>lamiids</taxon>
        <taxon>Solanales</taxon>
        <taxon>Solanaceae</taxon>
        <taxon>Solanoideae</taxon>
        <taxon>Solaneae</taxon>
        <taxon>Solanum</taxon>
    </lineage>
</organism>
<name>A0A0V0HGU6_SOLCH</name>
<dbReference type="EMBL" id="GEDG01020025">
    <property type="protein sequence ID" value="JAP19460.1"/>
    <property type="molecule type" value="Transcribed_RNA"/>
</dbReference>